<dbReference type="EMBL" id="JADFTS010000006">
    <property type="protein sequence ID" value="KAF9601855.1"/>
    <property type="molecule type" value="Genomic_DNA"/>
</dbReference>
<dbReference type="PROSITE" id="PS50089">
    <property type="entry name" value="ZF_RING_2"/>
    <property type="match status" value="1"/>
</dbReference>
<dbReference type="PANTHER" id="PTHR15710">
    <property type="entry name" value="E3 UBIQUITIN-PROTEIN LIGASE PRAJA"/>
    <property type="match status" value="1"/>
</dbReference>
<dbReference type="InterPro" id="IPR036514">
    <property type="entry name" value="SGNH_hydro_sf"/>
</dbReference>
<evidence type="ECO:0000256" key="2">
    <source>
        <dbReference type="ARBA" id="ARBA00022771"/>
    </source>
</evidence>
<evidence type="ECO:0000313" key="7">
    <source>
        <dbReference type="Proteomes" id="UP000631114"/>
    </source>
</evidence>
<evidence type="ECO:0000259" key="5">
    <source>
        <dbReference type="PROSITE" id="PS50089"/>
    </source>
</evidence>
<dbReference type="InterPro" id="IPR001841">
    <property type="entry name" value="Znf_RING"/>
</dbReference>
<keyword evidence="1" id="KW-0479">Metal-binding</keyword>
<proteinExistence type="predicted"/>
<evidence type="ECO:0000313" key="6">
    <source>
        <dbReference type="EMBL" id="KAF9601855.1"/>
    </source>
</evidence>
<dbReference type="Gene3D" id="3.30.40.10">
    <property type="entry name" value="Zinc/RING finger domain, C3HC4 (zinc finger)"/>
    <property type="match status" value="1"/>
</dbReference>
<dbReference type="AlphaFoldDB" id="A0A835LNT3"/>
<accession>A0A835LNT3</accession>
<comment type="caution">
    <text evidence="6">The sequence shown here is derived from an EMBL/GenBank/DDBJ whole genome shotgun (WGS) entry which is preliminary data.</text>
</comment>
<keyword evidence="3" id="KW-0862">Zinc</keyword>
<organism evidence="6 7">
    <name type="scientific">Coptis chinensis</name>
    <dbReference type="NCBI Taxonomy" id="261450"/>
    <lineage>
        <taxon>Eukaryota</taxon>
        <taxon>Viridiplantae</taxon>
        <taxon>Streptophyta</taxon>
        <taxon>Embryophyta</taxon>
        <taxon>Tracheophyta</taxon>
        <taxon>Spermatophyta</taxon>
        <taxon>Magnoliopsida</taxon>
        <taxon>Ranunculales</taxon>
        <taxon>Ranunculaceae</taxon>
        <taxon>Coptidoideae</taxon>
        <taxon>Coptis</taxon>
    </lineage>
</organism>
<dbReference type="GO" id="GO:0005737">
    <property type="term" value="C:cytoplasm"/>
    <property type="evidence" value="ECO:0007669"/>
    <property type="project" value="TreeGrafter"/>
</dbReference>
<dbReference type="GO" id="GO:0016567">
    <property type="term" value="P:protein ubiquitination"/>
    <property type="evidence" value="ECO:0007669"/>
    <property type="project" value="TreeGrafter"/>
</dbReference>
<keyword evidence="7" id="KW-1185">Reference proteome</keyword>
<dbReference type="GO" id="GO:0008270">
    <property type="term" value="F:zinc ion binding"/>
    <property type="evidence" value="ECO:0007669"/>
    <property type="project" value="UniProtKB-KW"/>
</dbReference>
<evidence type="ECO:0000256" key="1">
    <source>
        <dbReference type="ARBA" id="ARBA00022723"/>
    </source>
</evidence>
<name>A0A835LNT3_9MAGN</name>
<dbReference type="OrthoDB" id="8062037at2759"/>
<evidence type="ECO:0000256" key="4">
    <source>
        <dbReference type="PROSITE-ProRule" id="PRU00175"/>
    </source>
</evidence>
<dbReference type="GO" id="GO:0061630">
    <property type="term" value="F:ubiquitin protein ligase activity"/>
    <property type="evidence" value="ECO:0007669"/>
    <property type="project" value="TreeGrafter"/>
</dbReference>
<dbReference type="Gene3D" id="3.40.50.1110">
    <property type="entry name" value="SGNH hydrolase"/>
    <property type="match status" value="1"/>
</dbReference>
<reference evidence="6 7" key="1">
    <citation type="submission" date="2020-10" db="EMBL/GenBank/DDBJ databases">
        <title>The Coptis chinensis genome and diversification of protoberbering-type alkaloids.</title>
        <authorList>
            <person name="Wang B."/>
            <person name="Shu S."/>
            <person name="Song C."/>
            <person name="Liu Y."/>
        </authorList>
    </citation>
    <scope>NUCLEOTIDE SEQUENCE [LARGE SCALE GENOMIC DNA]</scope>
    <source>
        <strain evidence="6">HL-2020</strain>
        <tissue evidence="6">Leaf</tissue>
    </source>
</reference>
<dbReference type="SMART" id="SM00184">
    <property type="entry name" value="RING"/>
    <property type="match status" value="1"/>
</dbReference>
<dbReference type="InterPro" id="IPR013083">
    <property type="entry name" value="Znf_RING/FYVE/PHD"/>
</dbReference>
<feature type="domain" description="RING-type" evidence="5">
    <location>
        <begin position="191"/>
        <end position="232"/>
    </location>
</feature>
<sequence length="248" mass="27773">MCSTWMHQPLKGNGDLGAEPPMRKSLYCRRNVVACRNHDSANKQDVDLRKLVFEKDELPEGPDLGYCVSGKASPIEFEVHGGLASKCKPYHNQYLQNALQQLRLEYPNVAILYADYYQASEWVLTNGPQLGFEDGYVGNPEDYVDAAGYEQLLQNLAELDGARKGVPPAPQVSGFKLKNVVIAFEEEGLMCSICKEGVPVGEKAKKMLCGHGYHGDCIDTWLGSRNTCPLCRFELPTDDPEYEEHYLY</sequence>
<gene>
    <name evidence="6" type="ORF">IFM89_023620</name>
</gene>
<dbReference type="PANTHER" id="PTHR15710:SF108">
    <property type="entry name" value="OS03G0286100 PROTEIN"/>
    <property type="match status" value="1"/>
</dbReference>
<dbReference type="Proteomes" id="UP000631114">
    <property type="component" value="Unassembled WGS sequence"/>
</dbReference>
<dbReference type="CDD" id="cd16454">
    <property type="entry name" value="RING-H2_PA-TM-RING"/>
    <property type="match status" value="1"/>
</dbReference>
<evidence type="ECO:0000256" key="3">
    <source>
        <dbReference type="ARBA" id="ARBA00022833"/>
    </source>
</evidence>
<protein>
    <recommendedName>
        <fullName evidence="5">RING-type domain-containing protein</fullName>
    </recommendedName>
</protein>
<keyword evidence="2 4" id="KW-0863">Zinc-finger</keyword>
<dbReference type="Pfam" id="PF13639">
    <property type="entry name" value="zf-RING_2"/>
    <property type="match status" value="1"/>
</dbReference>
<dbReference type="SUPFAM" id="SSF57850">
    <property type="entry name" value="RING/U-box"/>
    <property type="match status" value="1"/>
</dbReference>